<feature type="compositionally biased region" description="Polar residues" evidence="11">
    <location>
        <begin position="44"/>
        <end position="57"/>
    </location>
</feature>
<keyword evidence="9" id="KW-0539">Nucleus</keyword>
<keyword evidence="6" id="KW-0862">Zinc</keyword>
<feature type="domain" description="C2H2-type" evidence="12">
    <location>
        <begin position="1173"/>
        <end position="1200"/>
    </location>
</feature>
<dbReference type="GO" id="GO:0006281">
    <property type="term" value="P:DNA repair"/>
    <property type="evidence" value="ECO:0007669"/>
    <property type="project" value="UniProtKB-KW"/>
</dbReference>
<dbReference type="Gene3D" id="3.30.160.60">
    <property type="entry name" value="Classic Zinc Finger"/>
    <property type="match status" value="8"/>
</dbReference>
<feature type="compositionally biased region" description="Polar residues" evidence="11">
    <location>
        <begin position="513"/>
        <end position="531"/>
    </location>
</feature>
<keyword evidence="3" id="KW-0677">Repeat</keyword>
<dbReference type="InterPro" id="IPR006642">
    <property type="entry name" value="Rad18_UBZ4"/>
</dbReference>
<dbReference type="SMART" id="SM00355">
    <property type="entry name" value="ZnF_C2H2"/>
    <property type="match status" value="14"/>
</dbReference>
<comment type="subcellular location">
    <subcellularLocation>
        <location evidence="1">Nucleus</location>
    </subcellularLocation>
</comment>
<proteinExistence type="predicted"/>
<dbReference type="GO" id="GO:0010468">
    <property type="term" value="P:regulation of gene expression"/>
    <property type="evidence" value="ECO:0007669"/>
    <property type="project" value="TreeGrafter"/>
</dbReference>
<dbReference type="GO" id="GO:0003677">
    <property type="term" value="F:DNA binding"/>
    <property type="evidence" value="ECO:0007669"/>
    <property type="project" value="UniProtKB-KW"/>
</dbReference>
<feature type="compositionally biased region" description="Gly residues" evidence="11">
    <location>
        <begin position="1016"/>
        <end position="1035"/>
    </location>
</feature>
<evidence type="ECO:0000256" key="8">
    <source>
        <dbReference type="ARBA" id="ARBA00023204"/>
    </source>
</evidence>
<feature type="compositionally biased region" description="Polar residues" evidence="11">
    <location>
        <begin position="68"/>
        <end position="82"/>
    </location>
</feature>
<keyword evidence="14" id="KW-1185">Reference proteome</keyword>
<dbReference type="SMART" id="SM00734">
    <property type="entry name" value="ZnF_Rad18"/>
    <property type="match status" value="3"/>
</dbReference>
<dbReference type="InterPro" id="IPR013087">
    <property type="entry name" value="Znf_C2H2_type"/>
</dbReference>
<evidence type="ECO:0000256" key="3">
    <source>
        <dbReference type="ARBA" id="ARBA00022737"/>
    </source>
</evidence>
<evidence type="ECO:0000256" key="9">
    <source>
        <dbReference type="ARBA" id="ARBA00023242"/>
    </source>
</evidence>
<dbReference type="GO" id="GO:0008270">
    <property type="term" value="F:zinc ion binding"/>
    <property type="evidence" value="ECO:0007669"/>
    <property type="project" value="UniProtKB-KW"/>
</dbReference>
<feature type="domain" description="C2H2-type" evidence="12">
    <location>
        <begin position="1440"/>
        <end position="1469"/>
    </location>
</feature>
<keyword evidence="4" id="KW-0227">DNA damage</keyword>
<feature type="domain" description="C2H2-type" evidence="12">
    <location>
        <begin position="1470"/>
        <end position="1497"/>
    </location>
</feature>
<feature type="region of interest" description="Disordered" evidence="11">
    <location>
        <begin position="507"/>
        <end position="531"/>
    </location>
</feature>
<feature type="domain" description="C2H2-type" evidence="12">
    <location>
        <begin position="1288"/>
        <end position="1311"/>
    </location>
</feature>
<feature type="compositionally biased region" description="Basic and acidic residues" evidence="11">
    <location>
        <begin position="908"/>
        <end position="922"/>
    </location>
</feature>
<evidence type="ECO:0000256" key="6">
    <source>
        <dbReference type="ARBA" id="ARBA00022833"/>
    </source>
</evidence>
<keyword evidence="2" id="KW-0479">Metal-binding</keyword>
<feature type="domain" description="C2H2-type" evidence="12">
    <location>
        <begin position="1412"/>
        <end position="1439"/>
    </location>
</feature>
<feature type="compositionally biased region" description="Basic and acidic residues" evidence="11">
    <location>
        <begin position="441"/>
        <end position="453"/>
    </location>
</feature>
<dbReference type="PANTHER" id="PTHR16515:SF2">
    <property type="entry name" value="PR DOMAIN ZINC FINGER PROTEIN 4"/>
    <property type="match status" value="1"/>
</dbReference>
<evidence type="ECO:0000313" key="13">
    <source>
        <dbReference type="EMBL" id="CAH1635515.1"/>
    </source>
</evidence>
<keyword evidence="7" id="KW-0238">DNA-binding</keyword>
<sequence>MDQLAVQCPVCTLFLHNGITLESHLDTHPKDQVIKALCSIASNSKSSNYGSRTSTPAHSERSFRSRSRTPATDDSAKWTASRSTEHDRYWRRTPSRTSKSTPLSSTSRNGTPDIRMLDMGFDNHGLPGSSVGQHGNNPFLLKADKLQQSFQSPPVPDFDQQFVYYPDQQEDREIKFSRSAEYSAMDNSNNMFPYNVPTMAAPNMKLLPTASRKASDLVKVLPKPNNILLKTNMGGVQYIGPGVKPMVMVPSAPTFVQKNVQNNMIMTGGIPNPQMQIDTKTVPPPLGSNPLNQLSCSGAFTPGTTVVTQNSQIIYREMVHNIDGKPFITTMPTLLGNENVNNLSQASSMYQNVMVVDQFGNTSCMYTTPQQMMSKACPTSMYNEPGAMIPSITMDKSVQSMNDPKTLIIEVGPLVAPATDNICEEPGSSMSQPVANSPAESTDRTSENLDPKLEMSGSTKGLKILSNIKVEVPVQHHKNMVNTVMDLTGPNESDYPVERVDSPEKILPDLEDNNQMSSDDTQPSMSSGDSMASHTFSVIKNVGNPSKSSVDNKLDTDFSDSCPVPDLICNEKPSISPCSELSENGDNSTDRTSISPKPVTNQVSHRNLALPEKKIHLPQKPYRHNTLRLNNIFVKKHKKVLQIKNARNFTVSLSKKIEQRDTIASSSSACRTPEKFIMNKMHQTEKTDCKEKSNLLQTISVEEIKESDENNDFDADTEEQSMDIEQVEAGSLNQSEFGGNMDLIQVKEEINSSNEGGFSNETMTPSDRMLNSIDSLRPINVINYGNMSNEDFNEEANDRELLNLEGTSKTKQFVNMMNENYFGDNIYADYFTPDRVEAFDAEREAASFKDGGKDGMYLWGEPSQKDDEFVLPNFIHESYKIAESNGIDYSELGARDVQADVEVDGGEPDSKADVLSESRSDSDAPLNICADERMPPRGELSGQESNGDMESPWSGMYSEVTPSEPYDLIARESWASASDGSDVDTNDKEPMLVIDEDVPIATPSPAVVNANRAAAGGAGRAGRAGRGAGGAGGAGRPRPGASGARARRHTCTTCGAIVSTLKELRAHKALLHGAPHAPASYSRLVTARAIMKEEKPDDTNNLLTPIDSKDSISSSILQVYENIQVEEAKPKIEVDRLIKQEVKRKRKDYVCPTCKVDQVTETLFHEHLKIHPLECLTCGKCFFRRANLALHIKTHLGIKNYKCEVCEKRFLTRQKLMEHHNVHTGRAPVKCTLCDDTFRRYSNMVQHRDRHHLHKRGKVRDFVCQCGLVLHSRAKLRWHQETHAERPRACDYCSDKFVHAASLTRHVRRAHNQYFVAERLQGKQDNVQCPVCKQVYLRSNLRTHLQTHSGQRPFVCIICNKSFTTKWNLKLHRWTHMSRSAKPFKCTLCKGAFIRQSEYISHMNAHKSVRPYTCNYCGCQFIRKYNCQRHVREHESAKKYVCKVAECGKSFHRSYYLAEHMKVHSGARPFACAVCGKTSSNKSNHNKHVKIHHAREPVATEA</sequence>
<evidence type="ECO:0000256" key="4">
    <source>
        <dbReference type="ARBA" id="ARBA00022763"/>
    </source>
</evidence>
<feature type="region of interest" description="Disordered" evidence="11">
    <location>
        <begin position="573"/>
        <end position="601"/>
    </location>
</feature>
<feature type="compositionally biased region" description="Polar residues" evidence="11">
    <location>
        <begin position="95"/>
        <end position="110"/>
    </location>
</feature>
<evidence type="ECO:0000259" key="12">
    <source>
        <dbReference type="PROSITE" id="PS50157"/>
    </source>
</evidence>
<protein>
    <recommendedName>
        <fullName evidence="12">C2H2-type domain-containing protein</fullName>
    </recommendedName>
</protein>
<name>A0A9P0HXB9_SPOLI</name>
<dbReference type="FunFam" id="3.30.160.60:FF:000446">
    <property type="entry name" value="Zinc finger protein"/>
    <property type="match status" value="1"/>
</dbReference>
<dbReference type="InterPro" id="IPR036236">
    <property type="entry name" value="Znf_C2H2_sf"/>
</dbReference>
<dbReference type="FunFam" id="3.30.160.60:FF:000100">
    <property type="entry name" value="Zinc finger 45-like"/>
    <property type="match status" value="1"/>
</dbReference>
<feature type="region of interest" description="Disordered" evidence="11">
    <location>
        <begin position="44"/>
        <end position="114"/>
    </location>
</feature>
<dbReference type="InterPro" id="IPR050331">
    <property type="entry name" value="Zinc_finger"/>
</dbReference>
<organism evidence="13 14">
    <name type="scientific">Spodoptera littoralis</name>
    <name type="common">Egyptian cotton leafworm</name>
    <dbReference type="NCBI Taxonomy" id="7109"/>
    <lineage>
        <taxon>Eukaryota</taxon>
        <taxon>Metazoa</taxon>
        <taxon>Ecdysozoa</taxon>
        <taxon>Arthropoda</taxon>
        <taxon>Hexapoda</taxon>
        <taxon>Insecta</taxon>
        <taxon>Pterygota</taxon>
        <taxon>Neoptera</taxon>
        <taxon>Endopterygota</taxon>
        <taxon>Lepidoptera</taxon>
        <taxon>Glossata</taxon>
        <taxon>Ditrysia</taxon>
        <taxon>Noctuoidea</taxon>
        <taxon>Noctuidae</taxon>
        <taxon>Amphipyrinae</taxon>
        <taxon>Spodoptera</taxon>
    </lineage>
</organism>
<feature type="region of interest" description="Disordered" evidence="11">
    <location>
        <begin position="1016"/>
        <end position="1048"/>
    </location>
</feature>
<keyword evidence="5 10" id="KW-0863">Zinc-finger</keyword>
<evidence type="ECO:0000256" key="1">
    <source>
        <dbReference type="ARBA" id="ARBA00004123"/>
    </source>
</evidence>
<evidence type="ECO:0000256" key="7">
    <source>
        <dbReference type="ARBA" id="ARBA00023125"/>
    </source>
</evidence>
<dbReference type="PROSITE" id="PS00028">
    <property type="entry name" value="ZINC_FINGER_C2H2_1"/>
    <property type="match status" value="9"/>
</dbReference>
<feature type="compositionally biased region" description="Polar residues" evidence="11">
    <location>
        <begin position="428"/>
        <end position="440"/>
    </location>
</feature>
<dbReference type="EMBL" id="LR824542">
    <property type="protein sequence ID" value="CAH1635515.1"/>
    <property type="molecule type" value="Genomic_DNA"/>
</dbReference>
<accession>A0A9P0HXB9</accession>
<feature type="compositionally biased region" description="Basic residues" evidence="11">
    <location>
        <begin position="1484"/>
        <end position="1493"/>
    </location>
</feature>
<dbReference type="Proteomes" id="UP001153321">
    <property type="component" value="Chromosome 11"/>
</dbReference>
<feature type="region of interest" description="Disordered" evidence="11">
    <location>
        <begin position="1483"/>
        <end position="1502"/>
    </location>
</feature>
<evidence type="ECO:0000256" key="11">
    <source>
        <dbReference type="SAM" id="MobiDB-lite"/>
    </source>
</evidence>
<evidence type="ECO:0000256" key="10">
    <source>
        <dbReference type="PROSITE-ProRule" id="PRU00042"/>
    </source>
</evidence>
<evidence type="ECO:0000256" key="5">
    <source>
        <dbReference type="ARBA" id="ARBA00022771"/>
    </source>
</evidence>
<feature type="domain" description="C2H2-type" evidence="12">
    <location>
        <begin position="1201"/>
        <end position="1228"/>
    </location>
</feature>
<dbReference type="PROSITE" id="PS50157">
    <property type="entry name" value="ZINC_FINGER_C2H2_2"/>
    <property type="match status" value="9"/>
</dbReference>
<feature type="domain" description="C2H2-type" evidence="12">
    <location>
        <begin position="1229"/>
        <end position="1256"/>
    </location>
</feature>
<evidence type="ECO:0000313" key="14">
    <source>
        <dbReference type="Proteomes" id="UP001153321"/>
    </source>
</evidence>
<feature type="compositionally biased region" description="Polar residues" evidence="11">
    <location>
        <begin position="576"/>
        <end position="601"/>
    </location>
</feature>
<feature type="region of interest" description="Disordered" evidence="11">
    <location>
        <begin position="902"/>
        <end position="961"/>
    </location>
</feature>
<dbReference type="Pfam" id="PF00096">
    <property type="entry name" value="zf-C2H2"/>
    <property type="match status" value="2"/>
</dbReference>
<dbReference type="GO" id="GO:0005634">
    <property type="term" value="C:nucleus"/>
    <property type="evidence" value="ECO:0007669"/>
    <property type="project" value="UniProtKB-SubCell"/>
</dbReference>
<reference evidence="13" key="1">
    <citation type="submission" date="2022-02" db="EMBL/GenBank/DDBJ databases">
        <authorList>
            <person name="King R."/>
        </authorList>
    </citation>
    <scope>NUCLEOTIDE SEQUENCE</scope>
</reference>
<feature type="domain" description="C2H2-type" evidence="12">
    <location>
        <begin position="1384"/>
        <end position="1411"/>
    </location>
</feature>
<dbReference type="PANTHER" id="PTHR16515">
    <property type="entry name" value="PR DOMAIN ZINC FINGER PROTEIN"/>
    <property type="match status" value="1"/>
</dbReference>
<feature type="region of interest" description="Disordered" evidence="11">
    <location>
        <begin position="420"/>
        <end position="456"/>
    </location>
</feature>
<gene>
    <name evidence="13" type="ORF">SPLIT_LOCUS877</name>
</gene>
<evidence type="ECO:0000256" key="2">
    <source>
        <dbReference type="ARBA" id="ARBA00022723"/>
    </source>
</evidence>
<keyword evidence="8" id="KW-0234">DNA repair</keyword>
<feature type="domain" description="C2H2-type" evidence="12">
    <location>
        <begin position="1354"/>
        <end position="1381"/>
    </location>
</feature>
<dbReference type="SUPFAM" id="SSF57667">
    <property type="entry name" value="beta-beta-alpha zinc fingers"/>
    <property type="match status" value="6"/>
</dbReference>